<dbReference type="PANTHER" id="PTHR36173:SF1">
    <property type="entry name" value="RIBONUCLEASE VAPC22"/>
    <property type="match status" value="1"/>
</dbReference>
<evidence type="ECO:0000313" key="3">
    <source>
        <dbReference type="Proteomes" id="UP000607397"/>
    </source>
</evidence>
<dbReference type="AlphaFoldDB" id="A0A8K1ZWJ9"/>
<reference evidence="2" key="1">
    <citation type="submission" date="2019-12" db="EMBL/GenBank/DDBJ databases">
        <title>High-Quality draft genome sequences of three cyanobacteria isolated from the limestone walls of the Old Cathedral of Coimbra.</title>
        <authorList>
            <person name="Tiago I."/>
            <person name="Soares F."/>
            <person name="Portugal A."/>
        </authorList>
    </citation>
    <scope>NUCLEOTIDE SEQUENCE [LARGE SCALE GENOMIC DNA]</scope>
    <source>
        <strain evidence="2">C</strain>
    </source>
</reference>
<feature type="domain" description="PIN" evidence="1">
    <location>
        <begin position="5"/>
        <end position="125"/>
    </location>
</feature>
<keyword evidence="3" id="KW-1185">Reference proteome</keyword>
<dbReference type="InterPro" id="IPR029060">
    <property type="entry name" value="PIN-like_dom_sf"/>
</dbReference>
<dbReference type="CDD" id="cd09872">
    <property type="entry name" value="PIN_Sll0205-like"/>
    <property type="match status" value="1"/>
</dbReference>
<evidence type="ECO:0000313" key="2">
    <source>
        <dbReference type="EMBL" id="NCJ05443.1"/>
    </source>
</evidence>
<protein>
    <submittedName>
        <fullName evidence="2">PIN domain-containing protein</fullName>
    </submittedName>
</protein>
<accession>A0A8K1ZWJ9</accession>
<dbReference type="InterPro" id="IPR002716">
    <property type="entry name" value="PIN_dom"/>
</dbReference>
<dbReference type="Pfam" id="PF01850">
    <property type="entry name" value="PIN"/>
    <property type="match status" value="1"/>
</dbReference>
<dbReference type="Proteomes" id="UP000607397">
    <property type="component" value="Unassembled WGS sequence"/>
</dbReference>
<dbReference type="PANTHER" id="PTHR36173">
    <property type="entry name" value="RIBONUCLEASE VAPC16-RELATED"/>
    <property type="match status" value="1"/>
</dbReference>
<name>A0A8K1ZWJ9_9CYAN</name>
<evidence type="ECO:0000259" key="1">
    <source>
        <dbReference type="Pfam" id="PF01850"/>
    </source>
</evidence>
<dbReference type="EMBL" id="WVIC01000003">
    <property type="protein sequence ID" value="NCJ05443.1"/>
    <property type="molecule type" value="Genomic_DNA"/>
</dbReference>
<organism evidence="2 3">
    <name type="scientific">Petrachloros mirabilis ULC683</name>
    <dbReference type="NCBI Taxonomy" id="2781853"/>
    <lineage>
        <taxon>Bacteria</taxon>
        <taxon>Bacillati</taxon>
        <taxon>Cyanobacteriota</taxon>
        <taxon>Cyanophyceae</taxon>
        <taxon>Synechococcales</taxon>
        <taxon>Petrachlorosaceae</taxon>
        <taxon>Petrachloros</taxon>
        <taxon>Petrachloros mirabilis</taxon>
    </lineage>
</organism>
<sequence length="134" mass="15170">MSEVILLDTHIWIWLVDGSFERFPESWLSSFEQADCLGVSPISCYEIAIAQKRGRLSLDCTTETWLQQAFASDSFELFPIIPEIALKAANLSPIHKDPFDRLIISTALEHGAKLASIDSIFPQYPELENCLLKR</sequence>
<dbReference type="RefSeq" id="WP_161823907.1">
    <property type="nucleotide sequence ID" value="NZ_WVIC01000003.1"/>
</dbReference>
<gene>
    <name evidence="2" type="ORF">GS597_02725</name>
</gene>
<dbReference type="SUPFAM" id="SSF88723">
    <property type="entry name" value="PIN domain-like"/>
    <property type="match status" value="1"/>
</dbReference>
<dbReference type="Gene3D" id="3.40.50.1010">
    <property type="entry name" value="5'-nuclease"/>
    <property type="match status" value="1"/>
</dbReference>
<proteinExistence type="predicted"/>
<dbReference type="InterPro" id="IPR041705">
    <property type="entry name" value="PIN_Sll0205"/>
</dbReference>
<comment type="caution">
    <text evidence="2">The sequence shown here is derived from an EMBL/GenBank/DDBJ whole genome shotgun (WGS) entry which is preliminary data.</text>
</comment>
<dbReference type="InterPro" id="IPR052919">
    <property type="entry name" value="TA_system_RNase"/>
</dbReference>